<evidence type="ECO:0000313" key="2">
    <source>
        <dbReference type="EMBL" id="CAL6026688.1"/>
    </source>
</evidence>
<evidence type="ECO:0000313" key="3">
    <source>
        <dbReference type="Proteomes" id="UP001642409"/>
    </source>
</evidence>
<proteinExistence type="predicted"/>
<comment type="caution">
    <text evidence="1">The sequence shown here is derived from an EMBL/GenBank/DDBJ whole genome shotgun (WGS) entry which is preliminary data.</text>
</comment>
<evidence type="ECO:0000313" key="1">
    <source>
        <dbReference type="EMBL" id="CAI9931933.1"/>
    </source>
</evidence>
<name>A0AA86U6E1_9EUKA</name>
<gene>
    <name evidence="1" type="ORF">HINF_LOCUS19578</name>
    <name evidence="2" type="ORF">HINF_LOCUS30967</name>
</gene>
<keyword evidence="3" id="KW-1185">Reference proteome</keyword>
<organism evidence="1">
    <name type="scientific">Hexamita inflata</name>
    <dbReference type="NCBI Taxonomy" id="28002"/>
    <lineage>
        <taxon>Eukaryota</taxon>
        <taxon>Metamonada</taxon>
        <taxon>Diplomonadida</taxon>
        <taxon>Hexamitidae</taxon>
        <taxon>Hexamitinae</taxon>
        <taxon>Hexamita</taxon>
    </lineage>
</organism>
<accession>A0AA86U6E1</accession>
<dbReference type="EMBL" id="CATOUU010000499">
    <property type="protein sequence ID" value="CAI9931933.1"/>
    <property type="molecule type" value="Genomic_DNA"/>
</dbReference>
<reference evidence="2 3" key="2">
    <citation type="submission" date="2024-07" db="EMBL/GenBank/DDBJ databases">
        <authorList>
            <person name="Akdeniz Z."/>
        </authorList>
    </citation>
    <scope>NUCLEOTIDE SEQUENCE [LARGE SCALE GENOMIC DNA]</scope>
</reference>
<sequence length="243" mass="28699">MEYQQLSHMLCILVKWSVSVKKCNSYIIQYLITRYLTYTLTKIFEYCTINTQQQIVDQIRRENNGNTRPILILNAANTSDLRKLTYYINITLVQRDAIKLGRQYYLSTFTQSLTMQFQSIIQTSIQLKQAIHQIHTTRKIRTKSYFYSHLSYKWRFKWNQKCLTQQQNVQIAFTRKATPENCKQDAQFMILIPCLNLEQIRNNANTITHCSSTQPKAVIGKNLQNKLRSFETANGESVRRFDV</sequence>
<dbReference type="AlphaFoldDB" id="A0AA86U6E1"/>
<reference evidence="1" key="1">
    <citation type="submission" date="2023-06" db="EMBL/GenBank/DDBJ databases">
        <authorList>
            <person name="Kurt Z."/>
        </authorList>
    </citation>
    <scope>NUCLEOTIDE SEQUENCE</scope>
</reference>
<protein>
    <submittedName>
        <fullName evidence="2">Hypothetical_protein</fullName>
    </submittedName>
</protein>
<dbReference type="EMBL" id="CAXDID020000102">
    <property type="protein sequence ID" value="CAL6026688.1"/>
    <property type="molecule type" value="Genomic_DNA"/>
</dbReference>
<dbReference type="Proteomes" id="UP001642409">
    <property type="component" value="Unassembled WGS sequence"/>
</dbReference>